<sequence>MLLRAAVQTVDYLVDSQLCVTV</sequence>
<protein>
    <submittedName>
        <fullName evidence="1">Uncharacterized protein</fullName>
    </submittedName>
</protein>
<dbReference type="AlphaFoldDB" id="A0A0A8YSR5"/>
<evidence type="ECO:0000313" key="1">
    <source>
        <dbReference type="EMBL" id="JAD25582.1"/>
    </source>
</evidence>
<reference evidence="1" key="1">
    <citation type="submission" date="2014-09" db="EMBL/GenBank/DDBJ databases">
        <authorList>
            <person name="Magalhaes I.L.F."/>
            <person name="Oliveira U."/>
            <person name="Santos F.R."/>
            <person name="Vidigal T.H.D.A."/>
            <person name="Brescovit A.D."/>
            <person name="Santos A.J."/>
        </authorList>
    </citation>
    <scope>NUCLEOTIDE SEQUENCE</scope>
    <source>
        <tissue evidence="1">Shoot tissue taken approximately 20 cm above the soil surface</tissue>
    </source>
</reference>
<name>A0A0A8YSR5_ARUDO</name>
<reference evidence="1" key="2">
    <citation type="journal article" date="2015" name="Data Brief">
        <title>Shoot transcriptome of the giant reed, Arundo donax.</title>
        <authorList>
            <person name="Barrero R.A."/>
            <person name="Guerrero F.D."/>
            <person name="Moolhuijzen P."/>
            <person name="Goolsby J.A."/>
            <person name="Tidwell J."/>
            <person name="Bellgard S.E."/>
            <person name="Bellgard M.I."/>
        </authorList>
    </citation>
    <scope>NUCLEOTIDE SEQUENCE</scope>
    <source>
        <tissue evidence="1">Shoot tissue taken approximately 20 cm above the soil surface</tissue>
    </source>
</reference>
<organism evidence="1">
    <name type="scientific">Arundo donax</name>
    <name type="common">Giant reed</name>
    <name type="synonym">Donax arundinaceus</name>
    <dbReference type="NCBI Taxonomy" id="35708"/>
    <lineage>
        <taxon>Eukaryota</taxon>
        <taxon>Viridiplantae</taxon>
        <taxon>Streptophyta</taxon>
        <taxon>Embryophyta</taxon>
        <taxon>Tracheophyta</taxon>
        <taxon>Spermatophyta</taxon>
        <taxon>Magnoliopsida</taxon>
        <taxon>Liliopsida</taxon>
        <taxon>Poales</taxon>
        <taxon>Poaceae</taxon>
        <taxon>PACMAD clade</taxon>
        <taxon>Arundinoideae</taxon>
        <taxon>Arundineae</taxon>
        <taxon>Arundo</taxon>
    </lineage>
</organism>
<proteinExistence type="predicted"/>
<dbReference type="EMBL" id="GBRH01272313">
    <property type="protein sequence ID" value="JAD25582.1"/>
    <property type="molecule type" value="Transcribed_RNA"/>
</dbReference>
<accession>A0A0A8YSR5</accession>